<evidence type="ECO:0000313" key="2">
    <source>
        <dbReference type="EMBL" id="EJK61425.1"/>
    </source>
</evidence>
<organism evidence="2 3">
    <name type="scientific">Thalassiosira oceanica</name>
    <name type="common">Marine diatom</name>
    <dbReference type="NCBI Taxonomy" id="159749"/>
    <lineage>
        <taxon>Eukaryota</taxon>
        <taxon>Sar</taxon>
        <taxon>Stramenopiles</taxon>
        <taxon>Ochrophyta</taxon>
        <taxon>Bacillariophyta</taxon>
        <taxon>Coscinodiscophyceae</taxon>
        <taxon>Thalassiosirophycidae</taxon>
        <taxon>Thalassiosirales</taxon>
        <taxon>Thalassiosiraceae</taxon>
        <taxon>Thalassiosira</taxon>
    </lineage>
</organism>
<proteinExistence type="predicted"/>
<gene>
    <name evidence="2" type="ORF">THAOC_18091</name>
</gene>
<feature type="compositionally biased region" description="Gly residues" evidence="1">
    <location>
        <begin position="42"/>
        <end position="52"/>
    </location>
</feature>
<evidence type="ECO:0000256" key="1">
    <source>
        <dbReference type="SAM" id="MobiDB-lite"/>
    </source>
</evidence>
<feature type="region of interest" description="Disordered" evidence="1">
    <location>
        <begin position="1"/>
        <end position="103"/>
    </location>
</feature>
<dbReference type="Proteomes" id="UP000266841">
    <property type="component" value="Unassembled WGS sequence"/>
</dbReference>
<dbReference type="EMBL" id="AGNL01020018">
    <property type="protein sequence ID" value="EJK61425.1"/>
    <property type="molecule type" value="Genomic_DNA"/>
</dbReference>
<feature type="non-terminal residue" evidence="2">
    <location>
        <position position="1"/>
    </location>
</feature>
<feature type="compositionally biased region" description="Acidic residues" evidence="1">
    <location>
        <begin position="59"/>
        <end position="70"/>
    </location>
</feature>
<protein>
    <submittedName>
        <fullName evidence="2">Uncharacterized protein</fullName>
    </submittedName>
</protein>
<dbReference type="AlphaFoldDB" id="K0S802"/>
<accession>K0S802</accession>
<sequence length="154" mass="16593">SSGPARTPVDRPEGSSRRCCFSGTRSPRRTLASTTRTRVGGRRVGGAAPGGEGAKEEADPTADGDTEEEATEQRGLGRGAPDAPRQFPRPASRVPSSRCQRARRLGRVSGLTLREDNDVTFGKVKSKRLQDALKVIKCDTVDVAKRVREMKSCL</sequence>
<name>K0S802_THAOC</name>
<keyword evidence="3" id="KW-1185">Reference proteome</keyword>
<comment type="caution">
    <text evidence="2">The sequence shown here is derived from an EMBL/GenBank/DDBJ whole genome shotgun (WGS) entry which is preliminary data.</text>
</comment>
<evidence type="ECO:0000313" key="3">
    <source>
        <dbReference type="Proteomes" id="UP000266841"/>
    </source>
</evidence>
<reference evidence="2 3" key="1">
    <citation type="journal article" date="2012" name="Genome Biol.">
        <title>Genome and low-iron response of an oceanic diatom adapted to chronic iron limitation.</title>
        <authorList>
            <person name="Lommer M."/>
            <person name="Specht M."/>
            <person name="Roy A.S."/>
            <person name="Kraemer L."/>
            <person name="Andreson R."/>
            <person name="Gutowska M.A."/>
            <person name="Wolf J."/>
            <person name="Bergner S.V."/>
            <person name="Schilhabel M.B."/>
            <person name="Klostermeier U.C."/>
            <person name="Beiko R.G."/>
            <person name="Rosenstiel P."/>
            <person name="Hippler M."/>
            <person name="Laroche J."/>
        </authorList>
    </citation>
    <scope>NUCLEOTIDE SEQUENCE [LARGE SCALE GENOMIC DNA]</scope>
    <source>
        <strain evidence="2 3">CCMP1005</strain>
    </source>
</reference>